<evidence type="ECO:0000313" key="1">
    <source>
        <dbReference type="EMBL" id="GBM10371.1"/>
    </source>
</evidence>
<protein>
    <submittedName>
        <fullName evidence="1">Uncharacterized protein</fullName>
    </submittedName>
</protein>
<sequence length="171" mass="19619">MGQLYFLLNRCPDITFGEYRDEGIATCAFLVLQKHQFCFLTKPSRLKYSSSENYMFPKSISTKVDSLQHSVREIIASINVIHFQGLACLDLVWEHMKVLHIVQCVSILRSQSSMECKTVNGCPGLLSHNLLYGIIIRLCKGTAWQADIYNTAIIDIPRSFEFFEQSLYRIV</sequence>
<name>A0A4Y2D101_ARAVE</name>
<gene>
    <name evidence="1" type="ORF">AVEN_52395_1</name>
</gene>
<keyword evidence="2" id="KW-1185">Reference proteome</keyword>
<dbReference type="AlphaFoldDB" id="A0A4Y2D101"/>
<reference evidence="1 2" key="1">
    <citation type="journal article" date="2019" name="Sci. Rep.">
        <title>Orb-weaving spider Araneus ventricosus genome elucidates the spidroin gene catalogue.</title>
        <authorList>
            <person name="Kono N."/>
            <person name="Nakamura H."/>
            <person name="Ohtoshi R."/>
            <person name="Moran D.A.P."/>
            <person name="Shinohara A."/>
            <person name="Yoshida Y."/>
            <person name="Fujiwara M."/>
            <person name="Mori M."/>
            <person name="Tomita M."/>
            <person name="Arakawa K."/>
        </authorList>
    </citation>
    <scope>NUCLEOTIDE SEQUENCE [LARGE SCALE GENOMIC DNA]</scope>
</reference>
<organism evidence="1 2">
    <name type="scientific">Araneus ventricosus</name>
    <name type="common">Orbweaver spider</name>
    <name type="synonym">Epeira ventricosa</name>
    <dbReference type="NCBI Taxonomy" id="182803"/>
    <lineage>
        <taxon>Eukaryota</taxon>
        <taxon>Metazoa</taxon>
        <taxon>Ecdysozoa</taxon>
        <taxon>Arthropoda</taxon>
        <taxon>Chelicerata</taxon>
        <taxon>Arachnida</taxon>
        <taxon>Araneae</taxon>
        <taxon>Araneomorphae</taxon>
        <taxon>Entelegynae</taxon>
        <taxon>Araneoidea</taxon>
        <taxon>Araneidae</taxon>
        <taxon>Araneus</taxon>
    </lineage>
</organism>
<comment type="caution">
    <text evidence="1">The sequence shown here is derived from an EMBL/GenBank/DDBJ whole genome shotgun (WGS) entry which is preliminary data.</text>
</comment>
<evidence type="ECO:0000313" key="2">
    <source>
        <dbReference type="Proteomes" id="UP000499080"/>
    </source>
</evidence>
<dbReference type="EMBL" id="BGPR01165147">
    <property type="protein sequence ID" value="GBM10371.1"/>
    <property type="molecule type" value="Genomic_DNA"/>
</dbReference>
<dbReference type="Proteomes" id="UP000499080">
    <property type="component" value="Unassembled WGS sequence"/>
</dbReference>
<accession>A0A4Y2D101</accession>
<proteinExistence type="predicted"/>